<comment type="caution">
    <text evidence="6">The sequence shown here is derived from an EMBL/GenBank/DDBJ whole genome shotgun (WGS) entry which is preliminary data.</text>
</comment>
<keyword evidence="4" id="KW-0862">Zinc</keyword>
<gene>
    <name evidence="6" type="primary">lysK_4</name>
    <name evidence="6" type="ORF">SDC9_75315</name>
</gene>
<protein>
    <submittedName>
        <fullName evidence="6">N-acetyl-lysine deacetylase</fullName>
        <ecNumber evidence="6">3.5.1.-</ecNumber>
    </submittedName>
</protein>
<dbReference type="EC" id="3.5.1.-" evidence="6"/>
<name>A0A644YKF3_9ZZZZ</name>
<dbReference type="InterPro" id="IPR050072">
    <property type="entry name" value="Peptidase_M20A"/>
</dbReference>
<dbReference type="NCBIfam" id="TIGR03526">
    <property type="entry name" value="selenium_YgeY"/>
    <property type="match status" value="1"/>
</dbReference>
<evidence type="ECO:0000313" key="6">
    <source>
        <dbReference type="EMBL" id="MPM28787.1"/>
    </source>
</evidence>
<reference evidence="6" key="1">
    <citation type="submission" date="2019-08" db="EMBL/GenBank/DDBJ databases">
        <authorList>
            <person name="Kucharzyk K."/>
            <person name="Murdoch R.W."/>
            <person name="Higgins S."/>
            <person name="Loffler F."/>
        </authorList>
    </citation>
    <scope>NUCLEOTIDE SEQUENCE</scope>
</reference>
<dbReference type="NCBIfam" id="NF009555">
    <property type="entry name" value="PRK13004.1"/>
    <property type="match status" value="1"/>
</dbReference>
<evidence type="ECO:0000256" key="2">
    <source>
        <dbReference type="ARBA" id="ARBA00022723"/>
    </source>
</evidence>
<dbReference type="Pfam" id="PF07687">
    <property type="entry name" value="M20_dimer"/>
    <property type="match status" value="1"/>
</dbReference>
<dbReference type="InterPro" id="IPR002933">
    <property type="entry name" value="Peptidase_M20"/>
</dbReference>
<dbReference type="Gene3D" id="3.30.70.360">
    <property type="match status" value="1"/>
</dbReference>
<dbReference type="PANTHER" id="PTHR43808">
    <property type="entry name" value="ACETYLORNITHINE DEACETYLASE"/>
    <property type="match status" value="1"/>
</dbReference>
<dbReference type="SUPFAM" id="SSF53187">
    <property type="entry name" value="Zn-dependent exopeptidases"/>
    <property type="match status" value="1"/>
</dbReference>
<keyword evidence="2" id="KW-0479">Metal-binding</keyword>
<dbReference type="PANTHER" id="PTHR43808:SF31">
    <property type="entry name" value="N-ACETYL-L-CITRULLINE DEACETYLASE"/>
    <property type="match status" value="1"/>
</dbReference>
<dbReference type="Gene3D" id="3.40.630.10">
    <property type="entry name" value="Zn peptidases"/>
    <property type="match status" value="1"/>
</dbReference>
<comment type="cofactor">
    <cofactor evidence="1">
        <name>Zn(2+)</name>
        <dbReference type="ChEBI" id="CHEBI:29105"/>
    </cofactor>
</comment>
<dbReference type="AlphaFoldDB" id="A0A644YKF3"/>
<accession>A0A644YKF3</accession>
<organism evidence="6">
    <name type="scientific">bioreactor metagenome</name>
    <dbReference type="NCBI Taxonomy" id="1076179"/>
    <lineage>
        <taxon>unclassified sequences</taxon>
        <taxon>metagenomes</taxon>
        <taxon>ecological metagenomes</taxon>
    </lineage>
</organism>
<dbReference type="Pfam" id="PF01546">
    <property type="entry name" value="Peptidase_M20"/>
    <property type="match status" value="1"/>
</dbReference>
<feature type="domain" description="Peptidase M20 dimerisation" evidence="5">
    <location>
        <begin position="178"/>
        <end position="279"/>
    </location>
</feature>
<dbReference type="SUPFAM" id="SSF55031">
    <property type="entry name" value="Bacterial exopeptidase dimerisation domain"/>
    <property type="match status" value="1"/>
</dbReference>
<dbReference type="InterPro" id="IPR011650">
    <property type="entry name" value="Peptidase_M20_dimer"/>
</dbReference>
<dbReference type="InterPro" id="IPR036264">
    <property type="entry name" value="Bact_exopeptidase_dim_dom"/>
</dbReference>
<dbReference type="EMBL" id="VSSQ01005347">
    <property type="protein sequence ID" value="MPM28787.1"/>
    <property type="molecule type" value="Genomic_DNA"/>
</dbReference>
<dbReference type="PROSITE" id="PS00758">
    <property type="entry name" value="ARGE_DAPE_CPG2_1"/>
    <property type="match status" value="1"/>
</dbReference>
<evidence type="ECO:0000256" key="4">
    <source>
        <dbReference type="ARBA" id="ARBA00022833"/>
    </source>
</evidence>
<dbReference type="InterPro" id="IPR017706">
    <property type="entry name" value="Peptidase_M20/DapE_YgeY"/>
</dbReference>
<evidence type="ECO:0000256" key="1">
    <source>
        <dbReference type="ARBA" id="ARBA00001947"/>
    </source>
</evidence>
<dbReference type="GO" id="GO:0046872">
    <property type="term" value="F:metal ion binding"/>
    <property type="evidence" value="ECO:0007669"/>
    <property type="project" value="UniProtKB-KW"/>
</dbReference>
<dbReference type="GO" id="GO:0008777">
    <property type="term" value="F:acetylornithine deacetylase activity"/>
    <property type="evidence" value="ECO:0007669"/>
    <property type="project" value="TreeGrafter"/>
</dbReference>
<proteinExistence type="predicted"/>
<keyword evidence="3 6" id="KW-0378">Hydrolase</keyword>
<evidence type="ECO:0000256" key="3">
    <source>
        <dbReference type="ARBA" id="ARBA00022801"/>
    </source>
</evidence>
<dbReference type="InterPro" id="IPR001261">
    <property type="entry name" value="ArgE/DapE_CS"/>
</dbReference>
<sequence>MNHAIREAAAGKNDAFIRFVQALVRTPSFSDHEGDVAKLIEAEMKALGYDEVRIDKTGNVVGRIGQGDTVILFDSHMDTVEVHDADEWTAPPFSGDIIDGRLYGRGSVDMKGALAASVYAAALAKELGLCDGKTVYVSGSVCEEYCDGECLKTVIGEMGKKPDFVVICEPSDNIITLGHKGKAQIRITTHGVSAHGSAPEKGINAVTEMAEIIERVDALNKNLFVAGAPHGTIVLSDISCVSASLNAVPSLCSIYLDRRLILGETVEDVKKEIEALIAGKRASWEVGTLRHTSWTGDQLVYEPIHSPWKIAEDHPLTLAFNDAYEKTYGRAPDKYDFWDFGTNAVTPVSMGIPTIGFGPGEYKLAHMQSENVEVGKLQDAFAFYTNVIDTL</sequence>
<evidence type="ECO:0000259" key="5">
    <source>
        <dbReference type="Pfam" id="PF07687"/>
    </source>
</evidence>
<dbReference type="GO" id="GO:0006526">
    <property type="term" value="P:L-arginine biosynthetic process"/>
    <property type="evidence" value="ECO:0007669"/>
    <property type="project" value="TreeGrafter"/>
</dbReference>